<dbReference type="Gene3D" id="3.30.710.10">
    <property type="entry name" value="Potassium Channel Kv1.1, Chain A"/>
    <property type="match status" value="1"/>
</dbReference>
<name>A0A6A6U614_9PEZI</name>
<organism evidence="2 3">
    <name type="scientific">Microthyrium microscopicum</name>
    <dbReference type="NCBI Taxonomy" id="703497"/>
    <lineage>
        <taxon>Eukaryota</taxon>
        <taxon>Fungi</taxon>
        <taxon>Dikarya</taxon>
        <taxon>Ascomycota</taxon>
        <taxon>Pezizomycotina</taxon>
        <taxon>Dothideomycetes</taxon>
        <taxon>Dothideomycetes incertae sedis</taxon>
        <taxon>Microthyriales</taxon>
        <taxon>Microthyriaceae</taxon>
        <taxon>Microthyrium</taxon>
    </lineage>
</organism>
<dbReference type="CDD" id="cd18186">
    <property type="entry name" value="BTB_POZ_ZBTB_KLHL-like"/>
    <property type="match status" value="1"/>
</dbReference>
<accession>A0A6A6U614</accession>
<feature type="compositionally biased region" description="Polar residues" evidence="1">
    <location>
        <begin position="224"/>
        <end position="272"/>
    </location>
</feature>
<evidence type="ECO:0000313" key="3">
    <source>
        <dbReference type="Proteomes" id="UP000799302"/>
    </source>
</evidence>
<protein>
    <recommendedName>
        <fullName evidence="4">BTB domain-containing protein</fullName>
    </recommendedName>
</protein>
<dbReference type="AlphaFoldDB" id="A0A6A6U614"/>
<gene>
    <name evidence="2" type="ORF">BT63DRAFT_457978</name>
</gene>
<evidence type="ECO:0008006" key="4">
    <source>
        <dbReference type="Google" id="ProtNLM"/>
    </source>
</evidence>
<evidence type="ECO:0000313" key="2">
    <source>
        <dbReference type="EMBL" id="KAF2667021.1"/>
    </source>
</evidence>
<proteinExistence type="predicted"/>
<evidence type="ECO:0000256" key="1">
    <source>
        <dbReference type="SAM" id="MobiDB-lite"/>
    </source>
</evidence>
<dbReference type="InterPro" id="IPR011333">
    <property type="entry name" value="SKP1/BTB/POZ_sf"/>
</dbReference>
<sequence length="272" mass="30448">MSSYGGSDCTVLVDFEIKSGEGRKSFCHKLVLGSESKWIRDNCIEQHNYLRLDGMEVNHEHAVVELAVDFAYTKPLNHDRLDLSWDDASQKENDRRGHRIKRKQFFIRPHDVFFLLSRLADMAQLLKMPNLEIEIGWGIQALDLEAVSNFRQNHFYKPLSDIVFAYRATLPEEVTLEDLDFSLPGPDCRFRPICPAIQAYFAHPYGAMNYSSSPTLSPKGKQPATHSGGTENETASSITPSGQARASSNVRSGSPSASDTSMDSKSTNTARD</sequence>
<keyword evidence="3" id="KW-1185">Reference proteome</keyword>
<dbReference type="Proteomes" id="UP000799302">
    <property type="component" value="Unassembled WGS sequence"/>
</dbReference>
<feature type="region of interest" description="Disordered" evidence="1">
    <location>
        <begin position="213"/>
        <end position="272"/>
    </location>
</feature>
<dbReference type="EMBL" id="MU004238">
    <property type="protein sequence ID" value="KAF2667021.1"/>
    <property type="molecule type" value="Genomic_DNA"/>
</dbReference>
<reference evidence="2" key="1">
    <citation type="journal article" date="2020" name="Stud. Mycol.">
        <title>101 Dothideomycetes genomes: a test case for predicting lifestyles and emergence of pathogens.</title>
        <authorList>
            <person name="Haridas S."/>
            <person name="Albert R."/>
            <person name="Binder M."/>
            <person name="Bloem J."/>
            <person name="Labutti K."/>
            <person name="Salamov A."/>
            <person name="Andreopoulos B."/>
            <person name="Baker S."/>
            <person name="Barry K."/>
            <person name="Bills G."/>
            <person name="Bluhm B."/>
            <person name="Cannon C."/>
            <person name="Castanera R."/>
            <person name="Culley D."/>
            <person name="Daum C."/>
            <person name="Ezra D."/>
            <person name="Gonzalez J."/>
            <person name="Henrissat B."/>
            <person name="Kuo A."/>
            <person name="Liang C."/>
            <person name="Lipzen A."/>
            <person name="Lutzoni F."/>
            <person name="Magnuson J."/>
            <person name="Mondo S."/>
            <person name="Nolan M."/>
            <person name="Ohm R."/>
            <person name="Pangilinan J."/>
            <person name="Park H.-J."/>
            <person name="Ramirez L."/>
            <person name="Alfaro M."/>
            <person name="Sun H."/>
            <person name="Tritt A."/>
            <person name="Yoshinaga Y."/>
            <person name="Zwiers L.-H."/>
            <person name="Turgeon B."/>
            <person name="Goodwin S."/>
            <person name="Spatafora J."/>
            <person name="Crous P."/>
            <person name="Grigoriev I."/>
        </authorList>
    </citation>
    <scope>NUCLEOTIDE SEQUENCE</scope>
    <source>
        <strain evidence="2">CBS 115976</strain>
    </source>
</reference>